<dbReference type="SUPFAM" id="SSF117281">
    <property type="entry name" value="Kelch motif"/>
    <property type="match status" value="1"/>
</dbReference>
<dbReference type="SMART" id="SM00612">
    <property type="entry name" value="Kelch"/>
    <property type="match status" value="2"/>
</dbReference>
<dbReference type="Pfam" id="PF24681">
    <property type="entry name" value="Kelch_KLHDC2_KLHL20_DRC7"/>
    <property type="match status" value="1"/>
</dbReference>
<dbReference type="Pfam" id="PF24570">
    <property type="entry name" value="BACK_BPM_SPOP"/>
    <property type="match status" value="1"/>
</dbReference>
<name>A0A7S3AJE6_9EUKA</name>
<dbReference type="InterPro" id="IPR051568">
    <property type="entry name" value="LZTR1/Attractin"/>
</dbReference>
<organism evidence="5">
    <name type="scientific">Haptolina ericina</name>
    <dbReference type="NCBI Taxonomy" id="156174"/>
    <lineage>
        <taxon>Eukaryota</taxon>
        <taxon>Haptista</taxon>
        <taxon>Haptophyta</taxon>
        <taxon>Prymnesiophyceae</taxon>
        <taxon>Prymnesiales</taxon>
        <taxon>Prymnesiaceae</taxon>
        <taxon>Haptolina</taxon>
    </lineage>
</organism>
<evidence type="ECO:0000313" key="5">
    <source>
        <dbReference type="EMBL" id="CAE0106694.1"/>
    </source>
</evidence>
<dbReference type="InterPro" id="IPR056423">
    <property type="entry name" value="BACK_BPM_SPOP"/>
</dbReference>
<dbReference type="PANTHER" id="PTHR46376:SF1">
    <property type="entry name" value="LEUCINE-ZIPPER-LIKE TRANSCRIPTIONAL REGULATOR 1"/>
    <property type="match status" value="1"/>
</dbReference>
<sequence length="366" mass="40941">MIVFGGCDGWNYFNDCYRFSFGASEWTALRVTGTAPGARSAPATVVHEGQGVMYVFGGYDGARSLNDLFRFDLKTSEWAQVRASGSPPSPRGGHTAVVYGDTMYAFGGKSGRSPFNDLCGFSFERSCWERVQVSSAAPAPRCAHVCIIYDQSLFVFGGYDGRRYFDDCFQLSLEALSPVSLLSLAEDLSPMVDSEHFSDVRFEVQGRVIHAHKFILFARCEYFRRMFTSGYKESTDSTITLPDVSYDVFLCVLTFLYTGKPREITADHAIEVLNLANLYNIEPLKRVCTDIMISRSLSVPNAAYILQAADTYQAPQLRKKCLEFMVTHFVQVIRTDSFKDLITRESSSLVLNLLEEVSSRFAPVSE</sequence>
<gene>
    <name evidence="5" type="ORF">HERI1096_LOCUS7353</name>
</gene>
<dbReference type="Gene3D" id="2.120.10.80">
    <property type="entry name" value="Kelch-type beta propeller"/>
    <property type="match status" value="1"/>
</dbReference>
<dbReference type="PROSITE" id="PS50097">
    <property type="entry name" value="BTB"/>
    <property type="match status" value="1"/>
</dbReference>
<dbReference type="PANTHER" id="PTHR46376">
    <property type="entry name" value="LEUCINE-ZIPPER-LIKE TRANSCRIPTIONAL REGULATOR 1"/>
    <property type="match status" value="1"/>
</dbReference>
<dbReference type="EMBL" id="HBHX01013192">
    <property type="protein sequence ID" value="CAE0106694.1"/>
    <property type="molecule type" value="Transcribed_RNA"/>
</dbReference>
<dbReference type="SMART" id="SM00225">
    <property type="entry name" value="BTB"/>
    <property type="match status" value="1"/>
</dbReference>
<keyword evidence="3" id="KW-0677">Repeat</keyword>
<accession>A0A7S3AJE6</accession>
<dbReference type="Gene3D" id="3.30.710.10">
    <property type="entry name" value="Potassium Channel Kv1.1, Chain A"/>
    <property type="match status" value="1"/>
</dbReference>
<dbReference type="AlphaFoldDB" id="A0A7S3AJE6"/>
<feature type="domain" description="BTB" evidence="4">
    <location>
        <begin position="198"/>
        <end position="260"/>
    </location>
</feature>
<comment type="similarity">
    <text evidence="1">Belongs to the Tdpoz family.</text>
</comment>
<dbReference type="InterPro" id="IPR011333">
    <property type="entry name" value="SKP1/BTB/POZ_sf"/>
</dbReference>
<dbReference type="Gene3D" id="1.25.40.420">
    <property type="match status" value="1"/>
</dbReference>
<reference evidence="5" key="1">
    <citation type="submission" date="2021-01" db="EMBL/GenBank/DDBJ databases">
        <authorList>
            <person name="Corre E."/>
            <person name="Pelletier E."/>
            <person name="Niang G."/>
            <person name="Scheremetjew M."/>
            <person name="Finn R."/>
            <person name="Kale V."/>
            <person name="Holt S."/>
            <person name="Cochrane G."/>
            <person name="Meng A."/>
            <person name="Brown T."/>
            <person name="Cohen L."/>
        </authorList>
    </citation>
    <scope>NUCLEOTIDE SEQUENCE</scope>
    <source>
        <strain evidence="5">CCMP281</strain>
    </source>
</reference>
<dbReference type="GO" id="GO:0005794">
    <property type="term" value="C:Golgi apparatus"/>
    <property type="evidence" value="ECO:0007669"/>
    <property type="project" value="TreeGrafter"/>
</dbReference>
<dbReference type="CDD" id="cd14733">
    <property type="entry name" value="BACK"/>
    <property type="match status" value="1"/>
</dbReference>
<keyword evidence="2" id="KW-0880">Kelch repeat</keyword>
<dbReference type="InterPro" id="IPR000210">
    <property type="entry name" value="BTB/POZ_dom"/>
</dbReference>
<evidence type="ECO:0000256" key="2">
    <source>
        <dbReference type="ARBA" id="ARBA00022441"/>
    </source>
</evidence>
<evidence type="ECO:0000259" key="4">
    <source>
        <dbReference type="PROSITE" id="PS50097"/>
    </source>
</evidence>
<evidence type="ECO:0000256" key="1">
    <source>
        <dbReference type="ARBA" id="ARBA00010846"/>
    </source>
</evidence>
<dbReference type="CDD" id="cd18186">
    <property type="entry name" value="BTB_POZ_ZBTB_KLHL-like"/>
    <property type="match status" value="1"/>
</dbReference>
<dbReference type="InterPro" id="IPR015915">
    <property type="entry name" value="Kelch-typ_b-propeller"/>
</dbReference>
<dbReference type="SUPFAM" id="SSF54695">
    <property type="entry name" value="POZ domain"/>
    <property type="match status" value="1"/>
</dbReference>
<proteinExistence type="inferred from homology"/>
<protein>
    <recommendedName>
        <fullName evidence="4">BTB domain-containing protein</fullName>
    </recommendedName>
</protein>
<dbReference type="InterPro" id="IPR006652">
    <property type="entry name" value="Kelch_1"/>
</dbReference>
<evidence type="ECO:0000256" key="3">
    <source>
        <dbReference type="ARBA" id="ARBA00022737"/>
    </source>
</evidence>
<dbReference type="Pfam" id="PF00651">
    <property type="entry name" value="BTB"/>
    <property type="match status" value="1"/>
</dbReference>